<dbReference type="PANTHER" id="PTHR30055">
    <property type="entry name" value="HTH-TYPE TRANSCRIPTIONAL REGULATOR RUTR"/>
    <property type="match status" value="1"/>
</dbReference>
<organism evidence="4 5">
    <name type="scientific">Mesoterricola silvestris</name>
    <dbReference type="NCBI Taxonomy" id="2927979"/>
    <lineage>
        <taxon>Bacteria</taxon>
        <taxon>Pseudomonadati</taxon>
        <taxon>Acidobacteriota</taxon>
        <taxon>Holophagae</taxon>
        <taxon>Holophagales</taxon>
        <taxon>Holophagaceae</taxon>
        <taxon>Mesoterricola</taxon>
    </lineage>
</organism>
<gene>
    <name evidence="4" type="ORF">METEAL_12270</name>
</gene>
<dbReference type="PROSITE" id="PS51257">
    <property type="entry name" value="PROKAR_LIPOPROTEIN"/>
    <property type="match status" value="1"/>
</dbReference>
<dbReference type="RefSeq" id="WP_316414957.1">
    <property type="nucleotide sequence ID" value="NZ_AP027080.1"/>
</dbReference>
<evidence type="ECO:0000313" key="4">
    <source>
        <dbReference type="EMBL" id="BDU72053.1"/>
    </source>
</evidence>
<dbReference type="Proteomes" id="UP001238179">
    <property type="component" value="Chromosome"/>
</dbReference>
<dbReference type="GO" id="GO:0003700">
    <property type="term" value="F:DNA-binding transcription factor activity"/>
    <property type="evidence" value="ECO:0007669"/>
    <property type="project" value="TreeGrafter"/>
</dbReference>
<dbReference type="Pfam" id="PF17929">
    <property type="entry name" value="TetR_C_34"/>
    <property type="match status" value="1"/>
</dbReference>
<dbReference type="EMBL" id="AP027080">
    <property type="protein sequence ID" value="BDU72053.1"/>
    <property type="molecule type" value="Genomic_DNA"/>
</dbReference>
<protein>
    <submittedName>
        <fullName evidence="4">TetR family transcriptional regulator</fullName>
    </submittedName>
</protein>
<evidence type="ECO:0000259" key="3">
    <source>
        <dbReference type="PROSITE" id="PS50977"/>
    </source>
</evidence>
<keyword evidence="5" id="KW-1185">Reference proteome</keyword>
<dbReference type="Pfam" id="PF00440">
    <property type="entry name" value="TetR_N"/>
    <property type="match status" value="1"/>
</dbReference>
<keyword evidence="1 2" id="KW-0238">DNA-binding</keyword>
<dbReference type="PANTHER" id="PTHR30055:SF178">
    <property type="entry name" value="POSSIBLE TRANSCRIPTIONAL REGULATORY PROTEIN"/>
    <property type="match status" value="1"/>
</dbReference>
<dbReference type="Gene3D" id="1.10.357.10">
    <property type="entry name" value="Tetracycline Repressor, domain 2"/>
    <property type="match status" value="1"/>
</dbReference>
<evidence type="ECO:0000313" key="5">
    <source>
        <dbReference type="Proteomes" id="UP001238179"/>
    </source>
</evidence>
<evidence type="ECO:0000256" key="1">
    <source>
        <dbReference type="ARBA" id="ARBA00023125"/>
    </source>
</evidence>
<feature type="DNA-binding region" description="H-T-H motif" evidence="2">
    <location>
        <begin position="34"/>
        <end position="53"/>
    </location>
</feature>
<dbReference type="InterPro" id="IPR001647">
    <property type="entry name" value="HTH_TetR"/>
</dbReference>
<dbReference type="PROSITE" id="PS50977">
    <property type="entry name" value="HTH_TETR_2"/>
    <property type="match status" value="1"/>
</dbReference>
<sequence>MRRAYRPEEKELRRKAILAAAAQLFSACRYQDLRMADLARLLGMGKGTLYLYFPTKEALFLAVLKAEMGGWFQGAARRLEATAPGEDPERVAAGLVRELLDRPLLPGLQALVHGVLEQNVPREETLAFARFLQDGVTRVGACLERAIPALAPGRGAQFLLRFYGLVIGSQLMSGRPPSVAEALEEPGLHVFDFTFEGVFTGAVVDLLKGMLQGELAASNQGGTTAAP</sequence>
<dbReference type="InterPro" id="IPR050109">
    <property type="entry name" value="HTH-type_TetR-like_transc_reg"/>
</dbReference>
<dbReference type="InterPro" id="IPR009057">
    <property type="entry name" value="Homeodomain-like_sf"/>
</dbReference>
<dbReference type="GO" id="GO:0000976">
    <property type="term" value="F:transcription cis-regulatory region binding"/>
    <property type="evidence" value="ECO:0007669"/>
    <property type="project" value="TreeGrafter"/>
</dbReference>
<evidence type="ECO:0000256" key="2">
    <source>
        <dbReference type="PROSITE-ProRule" id="PRU00335"/>
    </source>
</evidence>
<dbReference type="AlphaFoldDB" id="A0AA48KB10"/>
<feature type="domain" description="HTH tetR-type" evidence="3">
    <location>
        <begin position="11"/>
        <end position="71"/>
    </location>
</feature>
<dbReference type="KEGG" id="msil:METEAL_12270"/>
<name>A0AA48KB10_9BACT</name>
<accession>A0AA48KB10</accession>
<proteinExistence type="predicted"/>
<reference evidence="5" key="1">
    <citation type="journal article" date="2023" name="Int. J. Syst. Evol. Microbiol.">
        <title>Mesoterricola silvestris gen. nov., sp. nov., Mesoterricola sediminis sp. nov., Geothrix oryzae sp. nov., Geothrix edaphica sp. nov., Geothrix rubra sp. nov., and Geothrix limicola sp. nov., six novel members of Acidobacteriota isolated from soils.</title>
        <authorList>
            <person name="Itoh H."/>
            <person name="Sugisawa Y."/>
            <person name="Mise K."/>
            <person name="Xu Z."/>
            <person name="Kuniyasu M."/>
            <person name="Ushijima N."/>
            <person name="Kawano K."/>
            <person name="Kobayashi E."/>
            <person name="Shiratori Y."/>
            <person name="Masuda Y."/>
            <person name="Senoo K."/>
        </authorList>
    </citation>
    <scope>NUCLEOTIDE SEQUENCE [LARGE SCALE GENOMIC DNA]</scope>
    <source>
        <strain evidence="5">W79</strain>
    </source>
</reference>
<dbReference type="InterPro" id="IPR041483">
    <property type="entry name" value="TetR_C_34"/>
</dbReference>
<dbReference type="PRINTS" id="PR00455">
    <property type="entry name" value="HTHTETR"/>
</dbReference>
<dbReference type="SUPFAM" id="SSF46689">
    <property type="entry name" value="Homeodomain-like"/>
    <property type="match status" value="1"/>
</dbReference>